<gene>
    <name evidence="2" type="ORF">ACX27_24915</name>
</gene>
<feature type="transmembrane region" description="Helical" evidence="1">
    <location>
        <begin position="16"/>
        <end position="35"/>
    </location>
</feature>
<dbReference type="PATRIC" id="fig|224013.5.peg.5983"/>
<dbReference type="AlphaFoldDB" id="A0A0M5MHT6"/>
<protein>
    <submittedName>
        <fullName evidence="2">Uncharacterized protein</fullName>
    </submittedName>
</protein>
<sequence>MSAFAISPFVQSVNDVLFPIELFLMVFPILYAIFVPAQSVSLQVSNSIGVISEELPVLETYGDLTGVDAVSDREELSKPESSIIETAPPVVETGVADEARQLVLVDVKEERKKLLDLGARKLRQFCKERRIQGYSTVYNRKKLDGLVDFLIAQQVTSAQVVECVEMLA</sequence>
<keyword evidence="1" id="KW-0472">Membrane</keyword>
<dbReference type="EMBL" id="CP012036">
    <property type="protein sequence ID" value="ALF55330.1"/>
    <property type="molecule type" value="Genomic_DNA"/>
</dbReference>
<dbReference type="OrthoDB" id="490095at2"/>
<reference evidence="3" key="1">
    <citation type="submission" date="2015-07" db="EMBL/GenBank/DDBJ databases">
        <title>Genome Of Nitrogen-Fixing Cyanobacterium Nostoc piscinale CENA21 From Solimoes/Amazon River Floodplain Sediments And Comparative Genomics To Uncover Biosynthetic Natural Products Potential.</title>
        <authorList>
            <person name="Leao T.F."/>
            <person name="Leao P.N."/>
            <person name="Guimaraes P.I."/>
            <person name="de Melo A.G.C."/>
            <person name="Ramos R.T.J."/>
            <person name="Silva A."/>
            <person name="Fiore M.F."/>
            <person name="Schneider M.P.C."/>
        </authorList>
    </citation>
    <scope>NUCLEOTIDE SEQUENCE [LARGE SCALE GENOMIC DNA]</scope>
    <source>
        <strain evidence="3">CENA21</strain>
    </source>
</reference>
<dbReference type="KEGG" id="npz:ACX27_24915"/>
<evidence type="ECO:0000313" key="3">
    <source>
        <dbReference type="Proteomes" id="UP000062645"/>
    </source>
</evidence>
<organism evidence="2 3">
    <name type="scientific">Nostoc piscinale CENA21</name>
    <dbReference type="NCBI Taxonomy" id="224013"/>
    <lineage>
        <taxon>Bacteria</taxon>
        <taxon>Bacillati</taxon>
        <taxon>Cyanobacteriota</taxon>
        <taxon>Cyanophyceae</taxon>
        <taxon>Nostocales</taxon>
        <taxon>Nostocaceae</taxon>
        <taxon>Nostoc</taxon>
    </lineage>
</organism>
<accession>A0A0M5MHT6</accession>
<evidence type="ECO:0000256" key="1">
    <source>
        <dbReference type="SAM" id="Phobius"/>
    </source>
</evidence>
<name>A0A0M5MHT6_9NOSO</name>
<dbReference type="Proteomes" id="UP000062645">
    <property type="component" value="Chromosome"/>
</dbReference>
<keyword evidence="1" id="KW-0812">Transmembrane</keyword>
<keyword evidence="1" id="KW-1133">Transmembrane helix</keyword>
<evidence type="ECO:0000313" key="2">
    <source>
        <dbReference type="EMBL" id="ALF55330.1"/>
    </source>
</evidence>
<proteinExistence type="predicted"/>
<dbReference type="RefSeq" id="WP_062296389.1">
    <property type="nucleotide sequence ID" value="NZ_CP012036.1"/>
</dbReference>
<reference evidence="2 3" key="2">
    <citation type="journal article" date="2016" name="Genome Announc.">
        <title>Draft Genome Sequence of the N2-Fixing Cyanobacterium Nostoc piscinale CENA21, Isolated from the Brazilian Amazon Floodplain.</title>
        <authorList>
            <person name="Leao T."/>
            <person name="Guimaraes P.I."/>
            <person name="de Melo A.G."/>
            <person name="Ramos R.T."/>
            <person name="Leao P.N."/>
            <person name="Silva A."/>
            <person name="Fiore M.F."/>
            <person name="Schneider M.P."/>
        </authorList>
    </citation>
    <scope>NUCLEOTIDE SEQUENCE [LARGE SCALE GENOMIC DNA]</scope>
    <source>
        <strain evidence="2 3">CENA21</strain>
    </source>
</reference>
<keyword evidence="3" id="KW-1185">Reference proteome</keyword>